<proteinExistence type="predicted"/>
<accession>A0A3L7DUG0</accession>
<sequence length="92" mass="10234">MKAVWVSKQPPHILVEDIDGFLVCYCAATGQTHILDAFPAEILRSLMGGSLSLEEIKQHLSELLEEEIDWTDKVCEVLSGLQKLQLVDVRAA</sequence>
<dbReference type="RefSeq" id="WP_117956539.1">
    <property type="nucleotide sequence ID" value="NZ_QRAN01000020.1"/>
</dbReference>
<evidence type="ECO:0000313" key="2">
    <source>
        <dbReference type="Proteomes" id="UP000265509"/>
    </source>
</evidence>
<protein>
    <submittedName>
        <fullName evidence="1">Uncharacterized protein</fullName>
    </submittedName>
</protein>
<dbReference type="AlphaFoldDB" id="A0A3L7DUG0"/>
<dbReference type="Proteomes" id="UP000265509">
    <property type="component" value="Unassembled WGS sequence"/>
</dbReference>
<name>A0A3L7DUG0_9GAMM</name>
<gene>
    <name evidence="1" type="ORF">DWB85_15955</name>
</gene>
<reference evidence="1 2" key="1">
    <citation type="submission" date="2018-07" db="EMBL/GenBank/DDBJ databases">
        <title>Halioglobus sp. genome submission.</title>
        <authorList>
            <person name="Ye M.-Q."/>
            <person name="Du Z.-J."/>
        </authorList>
    </citation>
    <scope>NUCLEOTIDE SEQUENCE [LARGE SCALE GENOMIC DNA]</scope>
    <source>
        <strain evidence="1 2">U0301</strain>
    </source>
</reference>
<evidence type="ECO:0000313" key="1">
    <source>
        <dbReference type="EMBL" id="RLQ20746.1"/>
    </source>
</evidence>
<dbReference type="EMBL" id="QRAN01000020">
    <property type="protein sequence ID" value="RLQ20746.1"/>
    <property type="molecule type" value="Genomic_DNA"/>
</dbReference>
<comment type="caution">
    <text evidence="1">The sequence shown here is derived from an EMBL/GenBank/DDBJ whole genome shotgun (WGS) entry which is preliminary data.</text>
</comment>
<keyword evidence="2" id="KW-1185">Reference proteome</keyword>
<organism evidence="1 2">
    <name type="scientific">Seongchinamella sediminis</name>
    <dbReference type="NCBI Taxonomy" id="2283635"/>
    <lineage>
        <taxon>Bacteria</taxon>
        <taxon>Pseudomonadati</taxon>
        <taxon>Pseudomonadota</taxon>
        <taxon>Gammaproteobacteria</taxon>
        <taxon>Cellvibrionales</taxon>
        <taxon>Halieaceae</taxon>
        <taxon>Seongchinamella</taxon>
    </lineage>
</organism>